<evidence type="ECO:0000256" key="1">
    <source>
        <dbReference type="ARBA" id="ARBA00022737"/>
    </source>
</evidence>
<dbReference type="Proteomes" id="UP000605259">
    <property type="component" value="Unassembled WGS sequence"/>
</dbReference>
<evidence type="ECO:0000256" key="3">
    <source>
        <dbReference type="PROSITE-ProRule" id="PRU00339"/>
    </source>
</evidence>
<sequence>MSNLETIISWIEHGETEKGLEQLKGFVKTASDDEKFYVANYYMQLGFMEEAGELVEELALKYPEEGQINILRAEILLELDEEDKAMEVLNDIAPEDSVYVQALVLQADIYQMQGIDEVAEQKLLQAKELMPDEAIITFGLAEFYLSREDFYKSTQYYRSLIEEHKEMNGISLSLRLAESLSGIGEWQEAIEYYEEGLKDTKELYAMFQYATTLVKAEFYTRAVSVLTELKEMDPHFTGIYILLARAYEHEEMLQESYDTLQEGLKTDEYNIDLYVAAAKIAVKQQKTEEAEKMLGEALSLEPSHVEGTLMLSHLYINEEKYEETVQLLEDTQKHGEHDPQFEWDFATAKRHLEMYEEAYKHYQEAYTSFKNDVSFLEEYGYFLIEEGEREEAKRLFERALKIDPTLMHVEEIIQDLNGE</sequence>
<evidence type="ECO:0000256" key="2">
    <source>
        <dbReference type="ARBA" id="ARBA00022803"/>
    </source>
</evidence>
<dbReference type="Pfam" id="PF13429">
    <property type="entry name" value="TPR_15"/>
    <property type="match status" value="1"/>
</dbReference>
<proteinExistence type="predicted"/>
<dbReference type="PROSITE" id="PS50005">
    <property type="entry name" value="TPR"/>
    <property type="match status" value="2"/>
</dbReference>
<keyword evidence="1" id="KW-0677">Repeat</keyword>
<evidence type="ECO:0008006" key="6">
    <source>
        <dbReference type="Google" id="ProtNLM"/>
    </source>
</evidence>
<dbReference type="AlphaFoldDB" id="A0A917AK26"/>
<gene>
    <name evidence="4" type="ORF">GCM10007140_03360</name>
</gene>
<dbReference type="PANTHER" id="PTHR45586:SF15">
    <property type="entry name" value="TPR REPEAT-CONTAINING PROTEIN YPIA"/>
    <property type="match status" value="1"/>
</dbReference>
<name>A0A917AK26_9BACI</name>
<dbReference type="EMBL" id="BMFK01000001">
    <property type="protein sequence ID" value="GGE56379.1"/>
    <property type="molecule type" value="Genomic_DNA"/>
</dbReference>
<feature type="repeat" description="TPR" evidence="3">
    <location>
        <begin position="373"/>
        <end position="406"/>
    </location>
</feature>
<keyword evidence="5" id="KW-1185">Reference proteome</keyword>
<dbReference type="PANTHER" id="PTHR45586">
    <property type="entry name" value="TPR REPEAT-CONTAINING PROTEIN PA4667"/>
    <property type="match status" value="1"/>
</dbReference>
<reference evidence="4" key="1">
    <citation type="journal article" date="2014" name="Int. J. Syst. Evol. Microbiol.">
        <title>Complete genome sequence of Corynebacterium casei LMG S-19264T (=DSM 44701T), isolated from a smear-ripened cheese.</title>
        <authorList>
            <consortium name="US DOE Joint Genome Institute (JGI-PGF)"/>
            <person name="Walter F."/>
            <person name="Albersmeier A."/>
            <person name="Kalinowski J."/>
            <person name="Ruckert C."/>
        </authorList>
    </citation>
    <scope>NUCLEOTIDE SEQUENCE</scope>
    <source>
        <strain evidence="4">CGMCC 1.12698</strain>
    </source>
</reference>
<dbReference type="SMART" id="SM00028">
    <property type="entry name" value="TPR"/>
    <property type="match status" value="7"/>
</dbReference>
<dbReference type="Pfam" id="PF25058">
    <property type="entry name" value="ARM_TT21"/>
    <property type="match status" value="1"/>
</dbReference>
<dbReference type="Gene3D" id="1.25.40.10">
    <property type="entry name" value="Tetratricopeptide repeat domain"/>
    <property type="match status" value="2"/>
</dbReference>
<dbReference type="SUPFAM" id="SSF48452">
    <property type="entry name" value="TPR-like"/>
    <property type="match status" value="2"/>
</dbReference>
<dbReference type="InterPro" id="IPR019734">
    <property type="entry name" value="TPR_rpt"/>
</dbReference>
<dbReference type="InterPro" id="IPR051012">
    <property type="entry name" value="CellSynth/LPSAsmb/PSIAsmb"/>
</dbReference>
<reference evidence="4" key="2">
    <citation type="submission" date="2020-09" db="EMBL/GenBank/DDBJ databases">
        <authorList>
            <person name="Sun Q."/>
            <person name="Zhou Y."/>
        </authorList>
    </citation>
    <scope>NUCLEOTIDE SEQUENCE</scope>
    <source>
        <strain evidence="4">CGMCC 1.12698</strain>
    </source>
</reference>
<evidence type="ECO:0000313" key="4">
    <source>
        <dbReference type="EMBL" id="GGE56379.1"/>
    </source>
</evidence>
<organism evidence="4 5">
    <name type="scientific">Priestia taiwanensis</name>
    <dbReference type="NCBI Taxonomy" id="1347902"/>
    <lineage>
        <taxon>Bacteria</taxon>
        <taxon>Bacillati</taxon>
        <taxon>Bacillota</taxon>
        <taxon>Bacilli</taxon>
        <taxon>Bacillales</taxon>
        <taxon>Bacillaceae</taxon>
        <taxon>Priestia</taxon>
    </lineage>
</organism>
<dbReference type="RefSeq" id="WP_188386717.1">
    <property type="nucleotide sequence ID" value="NZ_BMFK01000001.1"/>
</dbReference>
<comment type="caution">
    <text evidence="4">The sequence shown here is derived from an EMBL/GenBank/DDBJ whole genome shotgun (WGS) entry which is preliminary data.</text>
</comment>
<dbReference type="Pfam" id="PF13176">
    <property type="entry name" value="TPR_7"/>
    <property type="match status" value="1"/>
</dbReference>
<evidence type="ECO:0000313" key="5">
    <source>
        <dbReference type="Proteomes" id="UP000605259"/>
    </source>
</evidence>
<protein>
    <recommendedName>
        <fullName evidence="6">Tetratricopeptide repeat protein</fullName>
    </recommendedName>
</protein>
<accession>A0A917AK26</accession>
<dbReference type="InterPro" id="IPR011990">
    <property type="entry name" value="TPR-like_helical_dom_sf"/>
</dbReference>
<feature type="repeat" description="TPR" evidence="3">
    <location>
        <begin position="271"/>
        <end position="304"/>
    </location>
</feature>
<keyword evidence="2 3" id="KW-0802">TPR repeat</keyword>